<evidence type="ECO:0000256" key="7">
    <source>
        <dbReference type="ARBA" id="ARBA00022618"/>
    </source>
</evidence>
<proteinExistence type="inferred from homology"/>
<evidence type="ECO:0000256" key="15">
    <source>
        <dbReference type="ARBA" id="ARBA00023306"/>
    </source>
</evidence>
<reference evidence="21" key="1">
    <citation type="journal article" date="2015" name="J. Biotechnol.">
        <title>The structure of the Cyberlindnera jadinii genome and its relation to Candida utilis analyzed by the occurrence of single nucleotide polymorphisms.</title>
        <authorList>
            <person name="Rupp O."/>
            <person name="Brinkrolf K."/>
            <person name="Buerth C."/>
            <person name="Kunigo M."/>
            <person name="Schneider J."/>
            <person name="Jaenicke S."/>
            <person name="Goesmann A."/>
            <person name="Puehler A."/>
            <person name="Jaeger K.-E."/>
            <person name="Ernst J.F."/>
        </authorList>
    </citation>
    <scope>NUCLEOTIDE SEQUENCE [LARGE SCALE GENOMIC DNA]</scope>
    <source>
        <strain evidence="21">ATCC 18201 / CBS 1600 / BCRC 20928 / JCM 3617 / NBRC 0987 / NRRL Y-1542</strain>
    </source>
</reference>
<dbReference type="EMBL" id="CDQK01000006">
    <property type="protein sequence ID" value="CEP24695.1"/>
    <property type="molecule type" value="Genomic_DNA"/>
</dbReference>
<keyword evidence="15" id="KW-0131">Cell cycle</keyword>
<keyword evidence="14" id="KW-0539">Nucleus</keyword>
<evidence type="ECO:0000256" key="11">
    <source>
        <dbReference type="ARBA" id="ARBA00022838"/>
    </source>
</evidence>
<dbReference type="GO" id="GO:0005876">
    <property type="term" value="C:spindle microtubule"/>
    <property type="evidence" value="ECO:0007669"/>
    <property type="project" value="InterPro"/>
</dbReference>
<evidence type="ECO:0000256" key="18">
    <source>
        <dbReference type="ARBA" id="ARBA00044346"/>
    </source>
</evidence>
<evidence type="ECO:0000256" key="9">
    <source>
        <dbReference type="ARBA" id="ARBA00022776"/>
    </source>
</evidence>
<dbReference type="GO" id="GO:0042729">
    <property type="term" value="C:DASH complex"/>
    <property type="evidence" value="ECO:0007669"/>
    <property type="project" value="InterPro"/>
</dbReference>
<evidence type="ECO:0000256" key="14">
    <source>
        <dbReference type="ARBA" id="ARBA00023242"/>
    </source>
</evidence>
<evidence type="ECO:0000256" key="4">
    <source>
        <dbReference type="ARBA" id="ARBA00008491"/>
    </source>
</evidence>
<accession>A0A0H5C8L8</accession>
<evidence type="ECO:0000256" key="17">
    <source>
        <dbReference type="ARBA" id="ARBA00044112"/>
    </source>
</evidence>
<sequence>MTDLQSALASLNESSNSLKTLYFRPPGIFTNALIGKPDITTLLRDADAFENALYQVDAQDRPERKDGTRGVVDQLNDDLDELQLQQLQEEADGGELVQRPSVVIVPREVVVSNDENKGVKNLLSKFNEENEKDYDIDVLCETVSQLLDKYPIDGVREELERLRQRWQSVNLEIMENEETIEKQRRQLSLLRISLNERELRSDDTGERPVRTAAQLIAEEEEEIRRLELQISTEEARDGSQ</sequence>
<evidence type="ECO:0000256" key="2">
    <source>
        <dbReference type="ARBA" id="ARBA00004186"/>
    </source>
</evidence>
<evidence type="ECO:0000256" key="5">
    <source>
        <dbReference type="ARBA" id="ARBA00022454"/>
    </source>
</evidence>
<feature type="coiled-coil region" evidence="19">
    <location>
        <begin position="209"/>
        <end position="236"/>
    </location>
</feature>
<keyword evidence="12 19" id="KW-0175">Coiled coil</keyword>
<keyword evidence="5" id="KW-0158">Chromosome</keyword>
<evidence type="ECO:0000256" key="19">
    <source>
        <dbReference type="SAM" id="Coils"/>
    </source>
</evidence>
<evidence type="ECO:0000256" key="10">
    <source>
        <dbReference type="ARBA" id="ARBA00022829"/>
    </source>
</evidence>
<comment type="subcellular location">
    <subcellularLocation>
        <location evidence="3">Chromosome</location>
        <location evidence="3">Centromere</location>
        <location evidence="3">Kinetochore</location>
    </subcellularLocation>
    <subcellularLocation>
        <location evidence="2">Cytoplasm</location>
        <location evidence="2">Cytoskeleton</location>
        <location evidence="2">Spindle</location>
    </subcellularLocation>
    <subcellularLocation>
        <location evidence="1">Nucleus</location>
    </subcellularLocation>
</comment>
<evidence type="ECO:0000256" key="1">
    <source>
        <dbReference type="ARBA" id="ARBA00004123"/>
    </source>
</evidence>
<keyword evidence="10" id="KW-0159">Chromosome partition</keyword>
<gene>
    <name evidence="20" type="ORF">BN1211_5583</name>
</gene>
<evidence type="ECO:0000313" key="20">
    <source>
        <dbReference type="EMBL" id="CEP24695.1"/>
    </source>
</evidence>
<evidence type="ECO:0000256" key="8">
    <source>
        <dbReference type="ARBA" id="ARBA00022701"/>
    </source>
</evidence>
<dbReference type="Pfam" id="PF08657">
    <property type="entry name" value="DASH_Spc34"/>
    <property type="match status" value="1"/>
</dbReference>
<keyword evidence="11" id="KW-0995">Kinetochore</keyword>
<comment type="similarity">
    <text evidence="4">Belongs to the DASH complex SPC34 family.</text>
</comment>
<keyword evidence="9" id="KW-0498">Mitosis</keyword>
<keyword evidence="13" id="KW-0206">Cytoskeleton</keyword>
<dbReference type="Proteomes" id="UP000038830">
    <property type="component" value="Unassembled WGS sequence"/>
</dbReference>
<evidence type="ECO:0000256" key="3">
    <source>
        <dbReference type="ARBA" id="ARBA00004629"/>
    </source>
</evidence>
<evidence type="ECO:0000256" key="13">
    <source>
        <dbReference type="ARBA" id="ARBA00023212"/>
    </source>
</evidence>
<name>A0A0H5C8L8_CYBJN</name>
<dbReference type="AlphaFoldDB" id="A0A0H5C8L8"/>
<dbReference type="GO" id="GO:0008608">
    <property type="term" value="P:attachment of spindle microtubules to kinetochore"/>
    <property type="evidence" value="ECO:0007669"/>
    <property type="project" value="InterPro"/>
</dbReference>
<keyword evidence="7" id="KW-0132">Cell division</keyword>
<dbReference type="InterPro" id="IPR013966">
    <property type="entry name" value="Spc34"/>
</dbReference>
<feature type="coiled-coil region" evidence="19">
    <location>
        <begin position="65"/>
        <end position="92"/>
    </location>
</feature>
<organism evidence="20 21">
    <name type="scientific">Cyberlindnera jadinii (strain ATCC 18201 / CBS 1600 / BCRC 20928 / JCM 3617 / NBRC 0987 / NRRL Y-1542)</name>
    <name type="common">Torula yeast</name>
    <name type="synonym">Candida utilis</name>
    <dbReference type="NCBI Taxonomy" id="983966"/>
    <lineage>
        <taxon>Eukaryota</taxon>
        <taxon>Fungi</taxon>
        <taxon>Dikarya</taxon>
        <taxon>Ascomycota</taxon>
        <taxon>Saccharomycotina</taxon>
        <taxon>Saccharomycetes</taxon>
        <taxon>Phaffomycetales</taxon>
        <taxon>Phaffomycetaceae</taxon>
        <taxon>Cyberlindnera</taxon>
    </lineage>
</organism>
<evidence type="ECO:0000256" key="16">
    <source>
        <dbReference type="ARBA" id="ARBA00023328"/>
    </source>
</evidence>
<keyword evidence="6" id="KW-0963">Cytoplasm</keyword>
<evidence type="ECO:0000256" key="6">
    <source>
        <dbReference type="ARBA" id="ARBA00022490"/>
    </source>
</evidence>
<keyword evidence="16" id="KW-0137">Centromere</keyword>
<evidence type="ECO:0000256" key="12">
    <source>
        <dbReference type="ARBA" id="ARBA00023054"/>
    </source>
</evidence>
<protein>
    <recommendedName>
        <fullName evidence="17">DASH complex subunit SPC34</fullName>
    </recommendedName>
    <alternativeName>
        <fullName evidence="18">Outer kinetochore protein SPC34</fullName>
    </alternativeName>
</protein>
<dbReference type="GO" id="GO:0051301">
    <property type="term" value="P:cell division"/>
    <property type="evidence" value="ECO:0007669"/>
    <property type="project" value="UniProtKB-KW"/>
</dbReference>
<evidence type="ECO:0000313" key="21">
    <source>
        <dbReference type="Proteomes" id="UP000038830"/>
    </source>
</evidence>
<keyword evidence="8" id="KW-0493">Microtubule</keyword>